<protein>
    <recommendedName>
        <fullName evidence="3">N-acetyltransferase domain-containing protein</fullName>
    </recommendedName>
</protein>
<dbReference type="PANTHER" id="PTHR43877:SF2">
    <property type="entry name" value="AMINOALKYLPHOSPHONATE N-ACETYLTRANSFERASE-RELATED"/>
    <property type="match status" value="1"/>
</dbReference>
<evidence type="ECO:0000256" key="2">
    <source>
        <dbReference type="ARBA" id="ARBA00023315"/>
    </source>
</evidence>
<name>A0ABP9AVI2_9GAMM</name>
<dbReference type="PROSITE" id="PS51186">
    <property type="entry name" value="GNAT"/>
    <property type="match status" value="1"/>
</dbReference>
<organism evidence="4 5">
    <name type="scientific">Lysobacter hankyongensis</name>
    <dbReference type="NCBI Taxonomy" id="1176535"/>
    <lineage>
        <taxon>Bacteria</taxon>
        <taxon>Pseudomonadati</taxon>
        <taxon>Pseudomonadota</taxon>
        <taxon>Gammaproteobacteria</taxon>
        <taxon>Lysobacterales</taxon>
        <taxon>Lysobacteraceae</taxon>
        <taxon>Lysobacter</taxon>
    </lineage>
</organism>
<feature type="domain" description="N-acetyltransferase" evidence="3">
    <location>
        <begin position="1"/>
        <end position="157"/>
    </location>
</feature>
<evidence type="ECO:0000259" key="3">
    <source>
        <dbReference type="PROSITE" id="PS51186"/>
    </source>
</evidence>
<proteinExistence type="predicted"/>
<dbReference type="SUPFAM" id="SSF55729">
    <property type="entry name" value="Acyl-CoA N-acyltransferases (Nat)"/>
    <property type="match status" value="1"/>
</dbReference>
<evidence type="ECO:0000313" key="5">
    <source>
        <dbReference type="Proteomes" id="UP001499959"/>
    </source>
</evidence>
<dbReference type="RefSeq" id="WP_345302005.1">
    <property type="nucleotide sequence ID" value="NZ_BAABJE010000002.1"/>
</dbReference>
<comment type="caution">
    <text evidence="4">The sequence shown here is derived from an EMBL/GenBank/DDBJ whole genome shotgun (WGS) entry which is preliminary data.</text>
</comment>
<dbReference type="InterPro" id="IPR000182">
    <property type="entry name" value="GNAT_dom"/>
</dbReference>
<dbReference type="Gene3D" id="3.40.630.30">
    <property type="match status" value="1"/>
</dbReference>
<accession>A0ABP9AVI2</accession>
<keyword evidence="1" id="KW-0808">Transferase</keyword>
<sequence length="162" mass="17691">MDVRQMEPAELDVLAALWRDGWQDAHAAILPAALVRDRTPESFRHRLAGAIADVRVVGPAGAPLGFCIAHRDELYQLYVSDVARGTGVAASLLADAEARMCASGVETAWLVCAIGNARAATFYEKHGWRRVGSMISRLTTPDGVFPLEAWRYEKRLDDGPAM</sequence>
<evidence type="ECO:0000313" key="4">
    <source>
        <dbReference type="EMBL" id="GAA4785667.1"/>
    </source>
</evidence>
<keyword evidence="2" id="KW-0012">Acyltransferase</keyword>
<dbReference type="Proteomes" id="UP001499959">
    <property type="component" value="Unassembled WGS sequence"/>
</dbReference>
<keyword evidence="5" id="KW-1185">Reference proteome</keyword>
<evidence type="ECO:0000256" key="1">
    <source>
        <dbReference type="ARBA" id="ARBA00022679"/>
    </source>
</evidence>
<dbReference type="InterPro" id="IPR050832">
    <property type="entry name" value="Bact_Acetyltransf"/>
</dbReference>
<dbReference type="PANTHER" id="PTHR43877">
    <property type="entry name" value="AMINOALKYLPHOSPHONATE N-ACETYLTRANSFERASE-RELATED-RELATED"/>
    <property type="match status" value="1"/>
</dbReference>
<dbReference type="Pfam" id="PF13673">
    <property type="entry name" value="Acetyltransf_10"/>
    <property type="match status" value="1"/>
</dbReference>
<dbReference type="EMBL" id="BAABJE010000002">
    <property type="protein sequence ID" value="GAA4785667.1"/>
    <property type="molecule type" value="Genomic_DNA"/>
</dbReference>
<dbReference type="CDD" id="cd04301">
    <property type="entry name" value="NAT_SF"/>
    <property type="match status" value="1"/>
</dbReference>
<reference evidence="5" key="1">
    <citation type="journal article" date="2019" name="Int. J. Syst. Evol. Microbiol.">
        <title>The Global Catalogue of Microorganisms (GCM) 10K type strain sequencing project: providing services to taxonomists for standard genome sequencing and annotation.</title>
        <authorList>
            <consortium name="The Broad Institute Genomics Platform"/>
            <consortium name="The Broad Institute Genome Sequencing Center for Infectious Disease"/>
            <person name="Wu L."/>
            <person name="Ma J."/>
        </authorList>
    </citation>
    <scope>NUCLEOTIDE SEQUENCE [LARGE SCALE GENOMIC DNA]</scope>
    <source>
        <strain evidence="5">JCM 18204</strain>
    </source>
</reference>
<gene>
    <name evidence="4" type="ORF">GCM10023307_07960</name>
</gene>
<dbReference type="InterPro" id="IPR016181">
    <property type="entry name" value="Acyl_CoA_acyltransferase"/>
</dbReference>